<evidence type="ECO:0000256" key="2">
    <source>
        <dbReference type="ARBA" id="ARBA00004873"/>
    </source>
</evidence>
<dbReference type="GO" id="GO:0000162">
    <property type="term" value="P:L-tryptophan biosynthetic process"/>
    <property type="evidence" value="ECO:0007669"/>
    <property type="project" value="UniProtKB-UniPathway"/>
</dbReference>
<evidence type="ECO:0000256" key="11">
    <source>
        <dbReference type="ARBA" id="ARBA00023141"/>
    </source>
</evidence>
<dbReference type="Proteomes" id="UP000326912">
    <property type="component" value="Unassembled WGS sequence"/>
</dbReference>
<organism evidence="18 19">
    <name type="scientific">Dictyobacter vulcani</name>
    <dbReference type="NCBI Taxonomy" id="2607529"/>
    <lineage>
        <taxon>Bacteria</taxon>
        <taxon>Bacillati</taxon>
        <taxon>Chloroflexota</taxon>
        <taxon>Ktedonobacteria</taxon>
        <taxon>Ktedonobacterales</taxon>
        <taxon>Dictyobacteraceae</taxon>
        <taxon>Dictyobacter</taxon>
    </lineage>
</organism>
<protein>
    <recommendedName>
        <fullName evidence="6 15">Anthranilate synthase component 1</fullName>
        <ecNumber evidence="5 15">4.1.3.27</ecNumber>
    </recommendedName>
</protein>
<proteinExistence type="inferred from homology"/>
<dbReference type="InterPro" id="IPR015890">
    <property type="entry name" value="Chorismate_C"/>
</dbReference>
<evidence type="ECO:0000256" key="15">
    <source>
        <dbReference type="RuleBase" id="RU364045"/>
    </source>
</evidence>
<evidence type="ECO:0000256" key="5">
    <source>
        <dbReference type="ARBA" id="ARBA00012266"/>
    </source>
</evidence>
<keyword evidence="11 15" id="KW-0057">Aromatic amino acid biosynthesis</keyword>
<gene>
    <name evidence="15" type="primary">trpE</name>
    <name evidence="18" type="ORF">KDW_02830</name>
</gene>
<comment type="caution">
    <text evidence="18">The sequence shown here is derived from an EMBL/GenBank/DDBJ whole genome shotgun (WGS) entry which is preliminary data.</text>
</comment>
<dbReference type="PRINTS" id="PR00095">
    <property type="entry name" value="ANTSNTHASEI"/>
</dbReference>
<evidence type="ECO:0000259" key="17">
    <source>
        <dbReference type="Pfam" id="PF04715"/>
    </source>
</evidence>
<evidence type="ECO:0000256" key="14">
    <source>
        <dbReference type="ARBA" id="ARBA00047683"/>
    </source>
</evidence>
<evidence type="ECO:0000256" key="8">
    <source>
        <dbReference type="ARBA" id="ARBA00022723"/>
    </source>
</evidence>
<dbReference type="NCBIfam" id="TIGR00564">
    <property type="entry name" value="trpE_most"/>
    <property type="match status" value="1"/>
</dbReference>
<dbReference type="InterPro" id="IPR005801">
    <property type="entry name" value="ADC_synthase"/>
</dbReference>
<keyword evidence="9 15" id="KW-0822">Tryptophan biosynthesis</keyword>
<comment type="similarity">
    <text evidence="3 15">Belongs to the anthranilate synthase component I family.</text>
</comment>
<dbReference type="InterPro" id="IPR005256">
    <property type="entry name" value="Anth_synth_I_PabB"/>
</dbReference>
<dbReference type="Pfam" id="PF04715">
    <property type="entry name" value="Anth_synt_I_N"/>
    <property type="match status" value="1"/>
</dbReference>
<dbReference type="GO" id="GO:0046872">
    <property type="term" value="F:metal ion binding"/>
    <property type="evidence" value="ECO:0007669"/>
    <property type="project" value="UniProtKB-KW"/>
</dbReference>
<dbReference type="InterPro" id="IPR019999">
    <property type="entry name" value="Anth_synth_I-like"/>
</dbReference>
<evidence type="ECO:0000256" key="1">
    <source>
        <dbReference type="ARBA" id="ARBA00001946"/>
    </source>
</evidence>
<evidence type="ECO:0000313" key="18">
    <source>
        <dbReference type="EMBL" id="GER86121.1"/>
    </source>
</evidence>
<keyword evidence="19" id="KW-1185">Reference proteome</keyword>
<sequence length="543" mass="61001">MGMNMYYPTLDEVKQIRAALMQSEQSRTGEPDKRRPLLPLYSDILADMETPVSAYCKTAQKPYSFLLESVSGGEQVARYSFIGIDPYLVMIHQGETVRLRKMNTTRGTYYEEELACHDPLQLLEAELGQYRLIKPPHLERAHDQLPKFFGGAVGYLSYDTAARFERLPQPKPNELDLPLAVFMLTETVLVFDHVRHSVRVVTHIHLDAEDIEAEYQRTRAIVDDVQARLQQPVRLPAEPQPIHDADALRVTSNRTQAEFEEMVTCAIEYIKAGDIFQVVPSQRLSRHVNASPFTVYRALRAINPSPHMFFLDLEDFHLVGASPELLVRYEDNEVTIRPIAGTRPRGADKQSDEQLAIELQQDPKERAEHIMLLDLARNDVGRVSEVGSIQVDDFMTIERYSHVMHLVTNVSGRLREGVSAFDALRSGFPAGTVSGAPKIRAMEIISELEGETRGVYAGAVGYFSHTGDQETAIALRTMVIKNGRAYIQAGGGVVADSTPFNEYQESLNKARALLRALDEAEQIADVNRQTALESPTIPQRGRK</sequence>
<comment type="catalytic activity">
    <reaction evidence="14 15">
        <text>chorismate + L-glutamine = anthranilate + pyruvate + L-glutamate + H(+)</text>
        <dbReference type="Rhea" id="RHEA:21732"/>
        <dbReference type="ChEBI" id="CHEBI:15361"/>
        <dbReference type="ChEBI" id="CHEBI:15378"/>
        <dbReference type="ChEBI" id="CHEBI:16567"/>
        <dbReference type="ChEBI" id="CHEBI:29748"/>
        <dbReference type="ChEBI" id="CHEBI:29985"/>
        <dbReference type="ChEBI" id="CHEBI:58359"/>
        <dbReference type="EC" id="4.1.3.27"/>
    </reaction>
</comment>
<comment type="pathway">
    <text evidence="2 15">Amino-acid biosynthesis; L-tryptophan biosynthesis; L-tryptophan from chorismate: step 1/5.</text>
</comment>
<accession>A0A5J4KIY9</accession>
<keyword evidence="8 15" id="KW-0479">Metal-binding</keyword>
<dbReference type="SUPFAM" id="SSF56322">
    <property type="entry name" value="ADC synthase"/>
    <property type="match status" value="1"/>
</dbReference>
<dbReference type="UniPathway" id="UPA00035">
    <property type="reaction ID" value="UER00040"/>
</dbReference>
<evidence type="ECO:0000256" key="7">
    <source>
        <dbReference type="ARBA" id="ARBA00022605"/>
    </source>
</evidence>
<comment type="subunit">
    <text evidence="4 15">Heterotetramer consisting of two non-identical subunits: a beta subunit (TrpG) and a large alpha subunit (TrpE).</text>
</comment>
<evidence type="ECO:0000256" key="10">
    <source>
        <dbReference type="ARBA" id="ARBA00022842"/>
    </source>
</evidence>
<evidence type="ECO:0000256" key="13">
    <source>
        <dbReference type="ARBA" id="ARBA00025634"/>
    </source>
</evidence>
<dbReference type="PANTHER" id="PTHR11236:SF48">
    <property type="entry name" value="ISOCHORISMATE SYNTHASE MENF"/>
    <property type="match status" value="1"/>
</dbReference>
<name>A0A5J4KIY9_9CHLR</name>
<comment type="cofactor">
    <cofactor evidence="1 15">
        <name>Mg(2+)</name>
        <dbReference type="ChEBI" id="CHEBI:18420"/>
    </cofactor>
</comment>
<evidence type="ECO:0000256" key="12">
    <source>
        <dbReference type="ARBA" id="ARBA00023239"/>
    </source>
</evidence>
<keyword evidence="12 15" id="KW-0456">Lyase</keyword>
<evidence type="ECO:0000313" key="19">
    <source>
        <dbReference type="Proteomes" id="UP000326912"/>
    </source>
</evidence>
<reference evidence="18 19" key="1">
    <citation type="submission" date="2019-10" db="EMBL/GenBank/DDBJ databases">
        <title>Dictyobacter vulcani sp. nov., within the class Ktedonobacteria, isolated from soil of volcanic Mt. Zao.</title>
        <authorList>
            <person name="Zheng Y."/>
            <person name="Wang C.M."/>
            <person name="Sakai Y."/>
            <person name="Abe K."/>
            <person name="Yokota A."/>
            <person name="Yabe S."/>
        </authorList>
    </citation>
    <scope>NUCLEOTIDE SEQUENCE [LARGE SCALE GENOMIC DNA]</scope>
    <source>
        <strain evidence="18 19">W12</strain>
    </source>
</reference>
<dbReference type="EC" id="4.1.3.27" evidence="5 15"/>
<dbReference type="GO" id="GO:0004049">
    <property type="term" value="F:anthranilate synthase activity"/>
    <property type="evidence" value="ECO:0007669"/>
    <property type="project" value="UniProtKB-EC"/>
</dbReference>
<keyword evidence="7 15" id="KW-0028">Amino-acid biosynthesis</keyword>
<keyword evidence="10 15" id="KW-0460">Magnesium</keyword>
<evidence type="ECO:0000256" key="4">
    <source>
        <dbReference type="ARBA" id="ARBA00011575"/>
    </source>
</evidence>
<feature type="domain" description="Chorismate-utilising enzyme C-terminal" evidence="16">
    <location>
        <begin position="256"/>
        <end position="509"/>
    </location>
</feature>
<evidence type="ECO:0000256" key="6">
    <source>
        <dbReference type="ARBA" id="ARBA00020653"/>
    </source>
</evidence>
<evidence type="ECO:0000256" key="3">
    <source>
        <dbReference type="ARBA" id="ARBA00009562"/>
    </source>
</evidence>
<dbReference type="EMBL" id="BKZW01000001">
    <property type="protein sequence ID" value="GER86121.1"/>
    <property type="molecule type" value="Genomic_DNA"/>
</dbReference>
<dbReference type="Pfam" id="PF00425">
    <property type="entry name" value="Chorismate_bind"/>
    <property type="match status" value="1"/>
</dbReference>
<feature type="domain" description="Anthranilate synthase component I N-terminal" evidence="17">
    <location>
        <begin position="47"/>
        <end position="198"/>
    </location>
</feature>
<dbReference type="InterPro" id="IPR006805">
    <property type="entry name" value="Anth_synth_I_N"/>
</dbReference>
<comment type="function">
    <text evidence="13 15">Part of a heterotetrameric complex that catalyzes the two-step biosynthesis of anthranilate, an intermediate in the biosynthesis of L-tryptophan. In the first step, the glutamine-binding beta subunit (TrpG) of anthranilate synthase (AS) provides the glutamine amidotransferase activity which generates ammonia as a substrate that, along with chorismate, is used in the second step, catalyzed by the large alpha subunit of AS (TrpE) to produce anthranilate. In the absence of TrpG, TrpE can synthesize anthranilate directly from chorismate and high concentrations of ammonia.</text>
</comment>
<dbReference type="AlphaFoldDB" id="A0A5J4KIY9"/>
<dbReference type="Gene3D" id="3.60.120.10">
    <property type="entry name" value="Anthranilate synthase"/>
    <property type="match status" value="1"/>
</dbReference>
<evidence type="ECO:0000256" key="9">
    <source>
        <dbReference type="ARBA" id="ARBA00022822"/>
    </source>
</evidence>
<dbReference type="PANTHER" id="PTHR11236">
    <property type="entry name" value="AMINOBENZOATE/ANTHRANILATE SYNTHASE"/>
    <property type="match status" value="1"/>
</dbReference>
<evidence type="ECO:0000259" key="16">
    <source>
        <dbReference type="Pfam" id="PF00425"/>
    </source>
</evidence>